<dbReference type="EMBL" id="LATX01000851">
    <property type="protein sequence ID" value="KTB44779.1"/>
    <property type="molecule type" value="Genomic_DNA"/>
</dbReference>
<gene>
    <name evidence="4" type="ORF">WG66_2643</name>
</gene>
<dbReference type="InterPro" id="IPR050654">
    <property type="entry name" value="AChE-related_enzymes"/>
</dbReference>
<feature type="domain" description="Carboxylesterase type B" evidence="3">
    <location>
        <begin position="79"/>
        <end position="555"/>
    </location>
</feature>
<evidence type="ECO:0000313" key="4">
    <source>
        <dbReference type="EMBL" id="KTB44779.1"/>
    </source>
</evidence>
<dbReference type="Gene3D" id="3.40.50.1820">
    <property type="entry name" value="alpha/beta hydrolase"/>
    <property type="match status" value="1"/>
</dbReference>
<evidence type="ECO:0000256" key="2">
    <source>
        <dbReference type="ARBA" id="ARBA00022801"/>
    </source>
</evidence>
<keyword evidence="2" id="KW-0378">Hydrolase</keyword>
<dbReference type="PANTHER" id="PTHR43918:SF4">
    <property type="entry name" value="CARBOXYLIC ESTER HYDROLASE"/>
    <property type="match status" value="1"/>
</dbReference>
<accession>A0A0W0G8B2</accession>
<reference evidence="4 5" key="1">
    <citation type="submission" date="2015-12" db="EMBL/GenBank/DDBJ databases">
        <title>Draft genome sequence of Moniliophthora roreri, the causal agent of frosty pod rot of cacao.</title>
        <authorList>
            <person name="Aime M.C."/>
            <person name="Diaz-Valderrama J.R."/>
            <person name="Kijpornyongpan T."/>
            <person name="Phillips-Mora W."/>
        </authorList>
    </citation>
    <scope>NUCLEOTIDE SEQUENCE [LARGE SCALE GENOMIC DNA]</scope>
    <source>
        <strain evidence="4 5">MCA 2952</strain>
    </source>
</reference>
<dbReference type="PANTHER" id="PTHR43918">
    <property type="entry name" value="ACETYLCHOLINESTERASE"/>
    <property type="match status" value="1"/>
</dbReference>
<evidence type="ECO:0000256" key="1">
    <source>
        <dbReference type="ARBA" id="ARBA00005964"/>
    </source>
</evidence>
<dbReference type="Pfam" id="PF00135">
    <property type="entry name" value="COesterase"/>
    <property type="match status" value="1"/>
</dbReference>
<comment type="similarity">
    <text evidence="1">Belongs to the type-B carboxylesterase/lipase family.</text>
</comment>
<sequence>MATTPATSYFQARKPSGKRYQTRDDPQYTIIPASLLAEVYPRPHKITNRTSISQLIRMYYRALILTLTVSRALASDPALIVSTTSGKVQGFVDTSIPGINIPLKKWLGVRYADDTSGENRWRPPQHVKVEKKGVFNATAYGPACLQGRADGGNGTSIQSEDCLRINIIAPQNASRLPVYLYSHGGGFDSGASSDPKIDGSYLAAKGIVFASYNYRLSLFGYPHALEIAEAGETQNLGLLDTRAAVFWLRRNVAQFGGDPEKITLGGESVGAEMTNQYLSAFPRDSFIRGAIMQSGDTSQPMWETNSQLSLVAANSSCPATHGTLACLRTKSGLEVQRALLATGAQFQPVTDDITIWKDYVKQTKEGRTANVPLLVGTNKDEGTLIVEGEPTAYLNDIAQYSKSNNFNFPFANLTTLQTLYPVPSTTYPTAYNASAAMWRDAHMLCLAHNLASLRTLKLPVWRYRFDHVASNLNSRGTRIGAFHGSDIRFVMGTWRTIVKSPPFVAASEEQITISDMMVEGWTNFIKDPQAGPRIPGWKRYDPKDTTTLAILGSSTSVEPGDHLATDSVCAYWNEVLPIFPQVSLYVSKVWKLDMLNNEGYEEIVDWT</sequence>
<comment type="caution">
    <text evidence="4">The sequence shown here is derived from an EMBL/GenBank/DDBJ whole genome shotgun (WGS) entry which is preliminary data.</text>
</comment>
<organism evidence="4 5">
    <name type="scientific">Moniliophthora roreri</name>
    <name type="common">Frosty pod rot fungus</name>
    <name type="synonym">Monilia roreri</name>
    <dbReference type="NCBI Taxonomy" id="221103"/>
    <lineage>
        <taxon>Eukaryota</taxon>
        <taxon>Fungi</taxon>
        <taxon>Dikarya</taxon>
        <taxon>Basidiomycota</taxon>
        <taxon>Agaricomycotina</taxon>
        <taxon>Agaricomycetes</taxon>
        <taxon>Agaricomycetidae</taxon>
        <taxon>Agaricales</taxon>
        <taxon>Marasmiineae</taxon>
        <taxon>Marasmiaceae</taxon>
        <taxon>Moniliophthora</taxon>
    </lineage>
</organism>
<evidence type="ECO:0000259" key="3">
    <source>
        <dbReference type="Pfam" id="PF00135"/>
    </source>
</evidence>
<protein>
    <submittedName>
        <fullName evidence="4">Putative carboxylesterase</fullName>
    </submittedName>
</protein>
<dbReference type="InterPro" id="IPR029058">
    <property type="entry name" value="AB_hydrolase_fold"/>
</dbReference>
<dbReference type="GO" id="GO:0052689">
    <property type="term" value="F:carboxylic ester hydrolase activity"/>
    <property type="evidence" value="ECO:0007669"/>
    <property type="project" value="TreeGrafter"/>
</dbReference>
<proteinExistence type="inferred from homology"/>
<dbReference type="Proteomes" id="UP000054988">
    <property type="component" value="Unassembled WGS sequence"/>
</dbReference>
<evidence type="ECO:0000313" key="5">
    <source>
        <dbReference type="Proteomes" id="UP000054988"/>
    </source>
</evidence>
<dbReference type="InterPro" id="IPR002018">
    <property type="entry name" value="CarbesteraseB"/>
</dbReference>
<dbReference type="eggNOG" id="KOG4389">
    <property type="taxonomic scope" value="Eukaryota"/>
</dbReference>
<dbReference type="AlphaFoldDB" id="A0A0W0G8B2"/>
<dbReference type="SUPFAM" id="SSF53474">
    <property type="entry name" value="alpha/beta-Hydrolases"/>
    <property type="match status" value="1"/>
</dbReference>
<name>A0A0W0G8B2_MONRR</name>